<evidence type="ECO:0000313" key="2">
    <source>
        <dbReference type="Proteomes" id="UP000217696"/>
    </source>
</evidence>
<accession>A0A0U5BB69</accession>
<gene>
    <name evidence="1" type="ORF">CB4_01621</name>
</gene>
<dbReference type="KEGG" id="asoc:CB4_01621"/>
<name>A0A0U5BB69_9BACL</name>
<proteinExistence type="predicted"/>
<dbReference type="RefSeq" id="WP_096464790.1">
    <property type="nucleotide sequence ID" value="NZ_AP017312.1"/>
</dbReference>
<keyword evidence="2" id="KW-1185">Reference proteome</keyword>
<organism evidence="1 2">
    <name type="scientific">Aneurinibacillus soli</name>
    <dbReference type="NCBI Taxonomy" id="1500254"/>
    <lineage>
        <taxon>Bacteria</taxon>
        <taxon>Bacillati</taxon>
        <taxon>Bacillota</taxon>
        <taxon>Bacilli</taxon>
        <taxon>Bacillales</taxon>
        <taxon>Paenibacillaceae</taxon>
        <taxon>Aneurinibacillus group</taxon>
        <taxon>Aneurinibacillus</taxon>
    </lineage>
</organism>
<dbReference type="Proteomes" id="UP000217696">
    <property type="component" value="Chromosome"/>
</dbReference>
<dbReference type="EMBL" id="AP017312">
    <property type="protein sequence ID" value="BAU27447.1"/>
    <property type="molecule type" value="Genomic_DNA"/>
</dbReference>
<protein>
    <submittedName>
        <fullName evidence="1">Uncharacterized protein</fullName>
    </submittedName>
</protein>
<dbReference type="OrthoDB" id="2677881at2"/>
<sequence length="209" mass="22550">MKAKALILLALLCMSSVATAASGGEYLGKYPIVDVKWNGTAFGLDGQPPAIDLEGVTMAPLAELAKKTGAFLSKDKEDGTINVVKPNVNMIVAAGIQEAGDKEYSIRSPFMAVATGSKASFDVFADIDNAPPDSVLVFKIVVRDPSGAEQYVSYPQNYSTARNGTAFLYTHNVKGMDFRQAGDYRVQLIMKRDSDEEYMIVGENLIHAQ</sequence>
<evidence type="ECO:0000313" key="1">
    <source>
        <dbReference type="EMBL" id="BAU27447.1"/>
    </source>
</evidence>
<dbReference type="AlphaFoldDB" id="A0A0U5BB69"/>
<reference evidence="1 2" key="1">
    <citation type="submission" date="2015-12" db="EMBL/GenBank/DDBJ databases">
        <title>Genome sequence of Aneurinibacillus soli.</title>
        <authorList>
            <person name="Lee J.S."/>
            <person name="Lee K.C."/>
            <person name="Kim K.K."/>
            <person name="Lee B.W."/>
        </authorList>
    </citation>
    <scope>NUCLEOTIDE SEQUENCE [LARGE SCALE GENOMIC DNA]</scope>
    <source>
        <strain evidence="1 2">CB4</strain>
    </source>
</reference>